<keyword evidence="1" id="KW-0812">Transmembrane</keyword>
<keyword evidence="1" id="KW-1133">Transmembrane helix</keyword>
<gene>
    <name evidence="3" type="ORF">J2X31_000464</name>
</gene>
<protein>
    <submittedName>
        <fullName evidence="3">Uncharacterized protein</fullName>
    </submittedName>
</protein>
<evidence type="ECO:0000313" key="4">
    <source>
        <dbReference type="Proteomes" id="UP001255185"/>
    </source>
</evidence>
<evidence type="ECO:0000313" key="3">
    <source>
        <dbReference type="EMBL" id="MDR6966471.1"/>
    </source>
</evidence>
<accession>A0ABU1TKK1</accession>
<dbReference type="RefSeq" id="WP_310024071.1">
    <property type="nucleotide sequence ID" value="NZ_JAVDVI010000001.1"/>
</dbReference>
<reference evidence="3 4" key="1">
    <citation type="submission" date="2023-07" db="EMBL/GenBank/DDBJ databases">
        <title>Sorghum-associated microbial communities from plants grown in Nebraska, USA.</title>
        <authorList>
            <person name="Schachtman D."/>
        </authorList>
    </citation>
    <scope>NUCLEOTIDE SEQUENCE [LARGE SCALE GENOMIC DNA]</scope>
    <source>
        <strain evidence="3 4">3773</strain>
    </source>
</reference>
<comment type="caution">
    <text evidence="3">The sequence shown here is derived from an EMBL/GenBank/DDBJ whole genome shotgun (WGS) entry which is preliminary data.</text>
</comment>
<evidence type="ECO:0000256" key="2">
    <source>
        <dbReference type="SAM" id="SignalP"/>
    </source>
</evidence>
<keyword evidence="1" id="KW-0472">Membrane</keyword>
<feature type="transmembrane region" description="Helical" evidence="1">
    <location>
        <begin position="58"/>
        <end position="78"/>
    </location>
</feature>
<name>A0ABU1TKK1_9FLAO</name>
<proteinExistence type="predicted"/>
<feature type="chain" id="PRO_5047179183" evidence="2">
    <location>
        <begin position="35"/>
        <end position="86"/>
    </location>
</feature>
<dbReference type="EMBL" id="JAVDVI010000001">
    <property type="protein sequence ID" value="MDR6966471.1"/>
    <property type="molecule type" value="Genomic_DNA"/>
</dbReference>
<evidence type="ECO:0000256" key="1">
    <source>
        <dbReference type="SAM" id="Phobius"/>
    </source>
</evidence>
<keyword evidence="2" id="KW-0732">Signal</keyword>
<organism evidence="3 4">
    <name type="scientific">Flavobacterium arsenatis</name>
    <dbReference type="NCBI Taxonomy" id="1484332"/>
    <lineage>
        <taxon>Bacteria</taxon>
        <taxon>Pseudomonadati</taxon>
        <taxon>Bacteroidota</taxon>
        <taxon>Flavobacteriia</taxon>
        <taxon>Flavobacteriales</taxon>
        <taxon>Flavobacteriaceae</taxon>
        <taxon>Flavobacterium</taxon>
    </lineage>
</organism>
<feature type="signal peptide" evidence="2">
    <location>
        <begin position="1"/>
        <end position="34"/>
    </location>
</feature>
<dbReference type="Proteomes" id="UP001255185">
    <property type="component" value="Unassembled WGS sequence"/>
</dbReference>
<sequence>MFTKKSKAKSQKPKVATEAFFLLASFFFSLDVNAQCAMCRAVLETEEGGVKAEAVNDGIVYLMAFPYILVGILGYVIYRTRQKKKV</sequence>
<keyword evidence="4" id="KW-1185">Reference proteome</keyword>